<keyword evidence="6" id="KW-0509">mRNA transport</keyword>
<evidence type="ECO:0000256" key="7">
    <source>
        <dbReference type="ARBA" id="ARBA00022927"/>
    </source>
</evidence>
<keyword evidence="4 10" id="KW-0853">WD repeat</keyword>
<dbReference type="InterPro" id="IPR037363">
    <property type="entry name" value="Sec13/Seh1_fam"/>
</dbReference>
<evidence type="ECO:0000256" key="6">
    <source>
        <dbReference type="ARBA" id="ARBA00022816"/>
    </source>
</evidence>
<feature type="repeat" description="WD" evidence="10">
    <location>
        <begin position="332"/>
        <end position="364"/>
    </location>
</feature>
<comment type="similarity">
    <text evidence="2">Belongs to the WD repeat SEC13 family.</text>
</comment>
<dbReference type="SUPFAM" id="SSF50978">
    <property type="entry name" value="WD40 repeat-like"/>
    <property type="match status" value="1"/>
</dbReference>
<dbReference type="GO" id="GO:0005198">
    <property type="term" value="F:structural molecule activity"/>
    <property type="evidence" value="ECO:0007669"/>
    <property type="project" value="InterPro"/>
</dbReference>
<dbReference type="InterPro" id="IPR036322">
    <property type="entry name" value="WD40_repeat_dom_sf"/>
</dbReference>
<gene>
    <name evidence="11" type="ORF">O9G_005334</name>
</gene>
<dbReference type="PANTHER" id="PTHR11024:SF3">
    <property type="entry name" value="NUCLEOPORIN SEH1"/>
    <property type="match status" value="1"/>
</dbReference>
<sequence length="508" mass="58817">MKGNLNLEERNKKLVLNHHFFQLKFSQSEENHSFDNVKNSQMTLTNFKPKHDDLIHDISFDYYCRRIATCSSDQKVKVFDYDDSLNEWILNHEWHVNFIFGFHRKAHDSSVLKIKWADPEFGNVIATSSLDRTVRIWEENQNTSSKNKRWIERARLVDSRGAIQDIAFSPVHLGFKIATCSTDGFVRIYEAIDPMNASHWTLMDEIEICTTQREIDGQFCVSWCDNKFLPQMIVVGCGKEYTAKIFCYSSEGRKWQIMGTLEGHEDFVLDVKWAPNFGRSYELIATACKDHYVRIYRLDFGEKEAEILLYDDRNKVENLENENPCVSIVSKFKDHAAAVWRVSWNTVGTILSTSGDDNKIRTWKRHEDFVLDVKWAPNFGRSYELIATACKDHYVRIYRLDFGEKETEILLYDDRNEAKNLENQNPCVSLVSKFKDHAAAVWRVSWNTVGTILSTSGDDNKIRTWKRIVDHLGQWKSVSVIPGVDYDTNSAACVVVGTAVVPRTDEVV</sequence>
<dbReference type="InterPro" id="IPR001680">
    <property type="entry name" value="WD40_rpt"/>
</dbReference>
<dbReference type="AlphaFoldDB" id="A0A075B341"/>
<keyword evidence="7" id="KW-0653">Protein transport</keyword>
<feature type="repeat" description="WD" evidence="10">
    <location>
        <begin position="104"/>
        <end position="147"/>
    </location>
</feature>
<dbReference type="GO" id="GO:1904263">
    <property type="term" value="P:positive regulation of TORC1 signaling"/>
    <property type="evidence" value="ECO:0007669"/>
    <property type="project" value="TreeGrafter"/>
</dbReference>
<evidence type="ECO:0000256" key="1">
    <source>
        <dbReference type="ARBA" id="ARBA00004567"/>
    </source>
</evidence>
<evidence type="ECO:0000313" key="12">
    <source>
        <dbReference type="Proteomes" id="UP000030755"/>
    </source>
</evidence>
<evidence type="ECO:0000256" key="2">
    <source>
        <dbReference type="ARBA" id="ARBA00010102"/>
    </source>
</evidence>
<feature type="repeat" description="WD" evidence="10">
    <location>
        <begin position="434"/>
        <end position="466"/>
    </location>
</feature>
<dbReference type="GO" id="GO:0031080">
    <property type="term" value="C:nuclear pore outer ring"/>
    <property type="evidence" value="ECO:0007669"/>
    <property type="project" value="TreeGrafter"/>
</dbReference>
<protein>
    <submittedName>
        <fullName evidence="11">Uncharacterized protein</fullName>
    </submittedName>
</protein>
<dbReference type="HOGENOM" id="CLU_032441_1_1_1"/>
<keyword evidence="9" id="KW-0539">Nucleus</keyword>
<dbReference type="Proteomes" id="UP000030755">
    <property type="component" value="Unassembled WGS sequence"/>
</dbReference>
<name>A0A075B341_ROZAC</name>
<dbReference type="PROSITE" id="PS50294">
    <property type="entry name" value="WD_REPEATS_REGION"/>
    <property type="match status" value="3"/>
</dbReference>
<dbReference type="Pfam" id="PF00400">
    <property type="entry name" value="WD40"/>
    <property type="match status" value="5"/>
</dbReference>
<keyword evidence="3" id="KW-0813">Transport</keyword>
<dbReference type="SMART" id="SM00320">
    <property type="entry name" value="WD40"/>
    <property type="match status" value="7"/>
</dbReference>
<proteinExistence type="inferred from homology"/>
<evidence type="ECO:0000313" key="11">
    <source>
        <dbReference type="EMBL" id="EPZ35208.1"/>
    </source>
</evidence>
<dbReference type="GO" id="GO:0035859">
    <property type="term" value="C:Seh1-associated complex"/>
    <property type="evidence" value="ECO:0007669"/>
    <property type="project" value="TreeGrafter"/>
</dbReference>
<evidence type="ECO:0000256" key="5">
    <source>
        <dbReference type="ARBA" id="ARBA00022737"/>
    </source>
</evidence>
<dbReference type="PROSITE" id="PS50082">
    <property type="entry name" value="WD_REPEATS_2"/>
    <property type="match status" value="4"/>
</dbReference>
<evidence type="ECO:0000256" key="8">
    <source>
        <dbReference type="ARBA" id="ARBA00023132"/>
    </source>
</evidence>
<keyword evidence="8" id="KW-0811">Translocation</keyword>
<dbReference type="EMBL" id="KE560854">
    <property type="protein sequence ID" value="EPZ35208.1"/>
    <property type="molecule type" value="Genomic_DNA"/>
</dbReference>
<keyword evidence="8" id="KW-0906">Nuclear pore complex</keyword>
<evidence type="ECO:0000256" key="3">
    <source>
        <dbReference type="ARBA" id="ARBA00022448"/>
    </source>
</evidence>
<evidence type="ECO:0000256" key="4">
    <source>
        <dbReference type="ARBA" id="ARBA00022574"/>
    </source>
</evidence>
<feature type="repeat" description="WD" evidence="10">
    <location>
        <begin position="261"/>
        <end position="306"/>
    </location>
</feature>
<keyword evidence="5" id="KW-0677">Repeat</keyword>
<accession>A0A075B341</accession>
<evidence type="ECO:0000256" key="10">
    <source>
        <dbReference type="PROSITE-ProRule" id="PRU00221"/>
    </source>
</evidence>
<comment type="subcellular location">
    <subcellularLocation>
        <location evidence="1">Nucleus</location>
        <location evidence="1">Nuclear pore complex</location>
    </subcellularLocation>
</comment>
<dbReference type="OrthoDB" id="5566198at2759"/>
<dbReference type="Gene3D" id="2.130.10.10">
    <property type="entry name" value="YVTN repeat-like/Quinoprotein amine dehydrogenase"/>
    <property type="match status" value="2"/>
</dbReference>
<dbReference type="InterPro" id="IPR015943">
    <property type="entry name" value="WD40/YVTN_repeat-like_dom_sf"/>
</dbReference>
<dbReference type="PANTHER" id="PTHR11024">
    <property type="entry name" value="NUCLEAR PORE COMPLEX PROTEIN SEC13 / SEH1 FAMILY MEMBER"/>
    <property type="match status" value="1"/>
</dbReference>
<dbReference type="STRING" id="988480.A0A075B341"/>
<reference evidence="11 12" key="1">
    <citation type="journal article" date="2013" name="Curr. Biol.">
        <title>Shared signatures of parasitism and phylogenomics unite Cryptomycota and microsporidia.</title>
        <authorList>
            <person name="James T.Y."/>
            <person name="Pelin A."/>
            <person name="Bonen L."/>
            <person name="Ahrendt S."/>
            <person name="Sain D."/>
            <person name="Corradi N."/>
            <person name="Stajich J.E."/>
        </authorList>
    </citation>
    <scope>NUCLEOTIDE SEQUENCE [LARGE SCALE GENOMIC DNA]</scope>
    <source>
        <strain evidence="11 12">CSF55</strain>
    </source>
</reference>
<keyword evidence="12" id="KW-1185">Reference proteome</keyword>
<dbReference type="GO" id="GO:0051028">
    <property type="term" value="P:mRNA transport"/>
    <property type="evidence" value="ECO:0007669"/>
    <property type="project" value="UniProtKB-KW"/>
</dbReference>
<evidence type="ECO:0000256" key="9">
    <source>
        <dbReference type="ARBA" id="ARBA00023242"/>
    </source>
</evidence>
<organism evidence="11 12">
    <name type="scientific">Rozella allomycis (strain CSF55)</name>
    <dbReference type="NCBI Taxonomy" id="988480"/>
    <lineage>
        <taxon>Eukaryota</taxon>
        <taxon>Fungi</taxon>
        <taxon>Fungi incertae sedis</taxon>
        <taxon>Cryptomycota</taxon>
        <taxon>Cryptomycota incertae sedis</taxon>
        <taxon>Rozella</taxon>
    </lineage>
</organism>
<dbReference type="GO" id="GO:0034198">
    <property type="term" value="P:cellular response to amino acid starvation"/>
    <property type="evidence" value="ECO:0007669"/>
    <property type="project" value="TreeGrafter"/>
</dbReference>
<dbReference type="GO" id="GO:0015031">
    <property type="term" value="P:protein transport"/>
    <property type="evidence" value="ECO:0007669"/>
    <property type="project" value="UniProtKB-KW"/>
</dbReference>